<reference evidence="1" key="1">
    <citation type="journal article" date="2014" name="Genome Announc.">
        <title>Draft Genome Sequence of Clostridium straminisolvens Strain JCM 21531T, Isolated from a Cellulose-Degrading Bacterial Community.</title>
        <authorList>
            <person name="Yuki M."/>
            <person name="Oshima K."/>
            <person name="Suda W."/>
            <person name="Sakamoto M."/>
            <person name="Kitamura K."/>
            <person name="Iida T."/>
            <person name="Hattori M."/>
            <person name="Ohkuma M."/>
        </authorList>
    </citation>
    <scope>NUCLEOTIDE SEQUENCE [LARGE SCALE GENOMIC DNA]</scope>
    <source>
        <strain evidence="1">JCM 21531</strain>
    </source>
</reference>
<organism evidence="1 2">
    <name type="scientific">Acetivibrio straminisolvens JCM 21531</name>
    <dbReference type="NCBI Taxonomy" id="1294263"/>
    <lineage>
        <taxon>Bacteria</taxon>
        <taxon>Bacillati</taxon>
        <taxon>Bacillota</taxon>
        <taxon>Clostridia</taxon>
        <taxon>Eubacteriales</taxon>
        <taxon>Oscillospiraceae</taxon>
        <taxon>Acetivibrio</taxon>
    </lineage>
</organism>
<comment type="caution">
    <text evidence="1">The sequence shown here is derived from an EMBL/GenBank/DDBJ whole genome shotgun (WGS) entry which is preliminary data.</text>
</comment>
<dbReference type="OrthoDB" id="983005at2"/>
<gene>
    <name evidence="1" type="ORF">JCM21531_4654</name>
</gene>
<dbReference type="STRING" id="1294263.JCM21531_4654"/>
<accession>W4VCT8</accession>
<keyword evidence="2" id="KW-1185">Reference proteome</keyword>
<sequence>MKFNEFDAVVLLRDYQKEGLKKGDIGAVVMVHTEPNEAYEVEFVNEKGITKAIITLLPNEIDKA</sequence>
<dbReference type="InterPro" id="IPR032568">
    <property type="entry name" value="DUF4926"/>
</dbReference>
<dbReference type="AlphaFoldDB" id="W4VCT8"/>
<dbReference type="EMBL" id="BAVR01000125">
    <property type="protein sequence ID" value="GAE90986.1"/>
    <property type="molecule type" value="Genomic_DNA"/>
</dbReference>
<protein>
    <recommendedName>
        <fullName evidence="3">DUF4926 domain-containing protein</fullName>
    </recommendedName>
</protein>
<dbReference type="Proteomes" id="UP000019109">
    <property type="component" value="Unassembled WGS sequence"/>
</dbReference>
<name>W4VCT8_9FIRM</name>
<proteinExistence type="predicted"/>
<evidence type="ECO:0000313" key="1">
    <source>
        <dbReference type="EMBL" id="GAE90986.1"/>
    </source>
</evidence>
<dbReference type="Pfam" id="PF16277">
    <property type="entry name" value="DUF4926"/>
    <property type="match status" value="1"/>
</dbReference>
<evidence type="ECO:0008006" key="3">
    <source>
        <dbReference type="Google" id="ProtNLM"/>
    </source>
</evidence>
<evidence type="ECO:0000313" key="2">
    <source>
        <dbReference type="Proteomes" id="UP000019109"/>
    </source>
</evidence>
<dbReference type="RefSeq" id="WP_038291548.1">
    <property type="nucleotide sequence ID" value="NZ_BAVR01000125.1"/>
</dbReference>